<evidence type="ECO:0000313" key="3">
    <source>
        <dbReference type="EMBL" id="KAK3211194.1"/>
    </source>
</evidence>
<gene>
    <name evidence="3" type="ORF">Dsin_015900</name>
</gene>
<organism evidence="3 4">
    <name type="scientific">Dipteronia sinensis</name>
    <dbReference type="NCBI Taxonomy" id="43782"/>
    <lineage>
        <taxon>Eukaryota</taxon>
        <taxon>Viridiplantae</taxon>
        <taxon>Streptophyta</taxon>
        <taxon>Embryophyta</taxon>
        <taxon>Tracheophyta</taxon>
        <taxon>Spermatophyta</taxon>
        <taxon>Magnoliopsida</taxon>
        <taxon>eudicotyledons</taxon>
        <taxon>Gunneridae</taxon>
        <taxon>Pentapetalae</taxon>
        <taxon>rosids</taxon>
        <taxon>malvids</taxon>
        <taxon>Sapindales</taxon>
        <taxon>Sapindaceae</taxon>
        <taxon>Hippocastanoideae</taxon>
        <taxon>Acereae</taxon>
        <taxon>Dipteronia</taxon>
    </lineage>
</organism>
<accession>A0AAE0AC59</accession>
<evidence type="ECO:0000313" key="4">
    <source>
        <dbReference type="Proteomes" id="UP001281410"/>
    </source>
</evidence>
<feature type="region of interest" description="Disordered" evidence="1">
    <location>
        <begin position="1"/>
        <end position="24"/>
    </location>
</feature>
<dbReference type="InterPro" id="IPR002156">
    <property type="entry name" value="RNaseH_domain"/>
</dbReference>
<dbReference type="PANTHER" id="PTHR47074">
    <property type="entry name" value="BNAC02G40300D PROTEIN"/>
    <property type="match status" value="1"/>
</dbReference>
<dbReference type="GO" id="GO:0004523">
    <property type="term" value="F:RNA-DNA hybrid ribonuclease activity"/>
    <property type="evidence" value="ECO:0007669"/>
    <property type="project" value="InterPro"/>
</dbReference>
<proteinExistence type="predicted"/>
<evidence type="ECO:0000259" key="2">
    <source>
        <dbReference type="Pfam" id="PF13456"/>
    </source>
</evidence>
<dbReference type="EMBL" id="JANJYJ010000005">
    <property type="protein sequence ID" value="KAK3211194.1"/>
    <property type="molecule type" value="Genomic_DNA"/>
</dbReference>
<dbReference type="Pfam" id="PF13456">
    <property type="entry name" value="RVT_3"/>
    <property type="match status" value="1"/>
</dbReference>
<keyword evidence="4" id="KW-1185">Reference proteome</keyword>
<evidence type="ECO:0000256" key="1">
    <source>
        <dbReference type="SAM" id="MobiDB-lite"/>
    </source>
</evidence>
<comment type="caution">
    <text evidence="3">The sequence shown here is derived from an EMBL/GenBank/DDBJ whole genome shotgun (WGS) entry which is preliminary data.</text>
</comment>
<dbReference type="PANTHER" id="PTHR47074:SF11">
    <property type="entry name" value="REVERSE TRANSCRIPTASE-LIKE PROTEIN"/>
    <property type="match status" value="1"/>
</dbReference>
<dbReference type="AlphaFoldDB" id="A0AAE0AC59"/>
<dbReference type="Proteomes" id="UP001281410">
    <property type="component" value="Unassembled WGS sequence"/>
</dbReference>
<dbReference type="GO" id="GO:0003676">
    <property type="term" value="F:nucleic acid binding"/>
    <property type="evidence" value="ECO:0007669"/>
    <property type="project" value="InterPro"/>
</dbReference>
<name>A0AAE0AC59_9ROSI</name>
<feature type="domain" description="RNase H type-1" evidence="2">
    <location>
        <begin position="136"/>
        <end position="204"/>
    </location>
</feature>
<reference evidence="3" key="1">
    <citation type="journal article" date="2023" name="Plant J.">
        <title>Genome sequences and population genomics provide insights into the demographic history, inbreeding, and mutation load of two 'living fossil' tree species of Dipteronia.</title>
        <authorList>
            <person name="Feng Y."/>
            <person name="Comes H.P."/>
            <person name="Chen J."/>
            <person name="Zhu S."/>
            <person name="Lu R."/>
            <person name="Zhang X."/>
            <person name="Li P."/>
            <person name="Qiu J."/>
            <person name="Olsen K.M."/>
            <person name="Qiu Y."/>
        </authorList>
    </citation>
    <scope>NUCLEOTIDE SEQUENCE</scope>
    <source>
        <strain evidence="3">NBL</strain>
    </source>
</reference>
<protein>
    <recommendedName>
        <fullName evidence="2">RNase H type-1 domain-containing protein</fullName>
    </recommendedName>
</protein>
<dbReference type="InterPro" id="IPR052929">
    <property type="entry name" value="RNase_H-like_EbsB-rel"/>
</dbReference>
<sequence>MRGYTGEPETAASLRPGDGDGDGRQKLTVAGAMGDLARRSTALTTAWPPSRLVAAVNDLDTDELKLFCVIIWRVWFVRNCSTHDSSSQDIFNVVWWSKKYLAELQSLRTDKVPRPLSGRRGEATWKPPDSGSFKINCDADVDASRHRIGIGIVIRDDSGFVMASCSQRVVATFDAQVAETLAIYRGIIFGKDCCLAPCVIESDAVNEFLKEAIWILVVAPSFLI</sequence>